<organism evidence="1 2">
    <name type="scientific">Didymella pomorum</name>
    <dbReference type="NCBI Taxonomy" id="749634"/>
    <lineage>
        <taxon>Eukaryota</taxon>
        <taxon>Fungi</taxon>
        <taxon>Dikarya</taxon>
        <taxon>Ascomycota</taxon>
        <taxon>Pezizomycotina</taxon>
        <taxon>Dothideomycetes</taxon>
        <taxon>Pleosporomycetidae</taxon>
        <taxon>Pleosporales</taxon>
        <taxon>Pleosporineae</taxon>
        <taxon>Didymellaceae</taxon>
        <taxon>Didymella</taxon>
    </lineage>
</organism>
<protein>
    <submittedName>
        <fullName evidence="1">Uncharacterized protein</fullName>
    </submittedName>
</protein>
<sequence>MQDDESDWDRMLGRIKKRALHTKSLSTPWPIGFSNIRKVAVGVTSATWMDDNRDGYDVEPCTFLFSHLLRLPSLHSIYFSKLLGATSDYEGELDLDEEECLYDVLPVGSSSVKHIFLHGCSGTFGEDQDELWAGPRQLLTMSFRFAASEEFDYATNAANSLVRVQGGSLQSLMWYGYTDGHKHPRNIVGDHCTILDNEEFNRFKRLPALKQMSVCMNDIELYMEHADTYNYLRSDPEEGRDDEDEEGNIYDEEDHEKFISGRYAKLKAIFLEATEDSSDRDCRTIENSWFQEAVKAGRRFGVDVYTLSNREGMRHSLDFTEAPDEYDLKSGLHAGTRPNDWVFDPYLGHRIPPRSKAERYAALWKNLKSEREALWAAQRMEFANGEDVEMEPWNSLPRTDRE</sequence>
<dbReference type="Proteomes" id="UP001140510">
    <property type="component" value="Unassembled WGS sequence"/>
</dbReference>
<evidence type="ECO:0000313" key="2">
    <source>
        <dbReference type="Proteomes" id="UP001140510"/>
    </source>
</evidence>
<reference evidence="1" key="1">
    <citation type="submission" date="2022-10" db="EMBL/GenBank/DDBJ databases">
        <title>Tapping the CABI collections for fungal endophytes: first genome assemblies for Collariella, Neodidymelliopsis, Ascochyta clinopodiicola, Didymella pomorum, Didymosphaeria variabile, Neocosmospora piperis and Neocucurbitaria cava.</title>
        <authorList>
            <person name="Hill R."/>
        </authorList>
    </citation>
    <scope>NUCLEOTIDE SEQUENCE</scope>
    <source>
        <strain evidence="1">IMI 355091</strain>
    </source>
</reference>
<keyword evidence="2" id="KW-1185">Reference proteome</keyword>
<name>A0A9W9D5C9_9PLEO</name>
<accession>A0A9W9D5C9</accession>
<dbReference type="EMBL" id="JAPEVA010000085">
    <property type="protein sequence ID" value="KAJ4400682.1"/>
    <property type="molecule type" value="Genomic_DNA"/>
</dbReference>
<comment type="caution">
    <text evidence="1">The sequence shown here is derived from an EMBL/GenBank/DDBJ whole genome shotgun (WGS) entry which is preliminary data.</text>
</comment>
<dbReference type="AlphaFoldDB" id="A0A9W9D5C9"/>
<evidence type="ECO:0000313" key="1">
    <source>
        <dbReference type="EMBL" id="KAJ4400682.1"/>
    </source>
</evidence>
<gene>
    <name evidence="1" type="ORF">N0V91_008520</name>
</gene>
<dbReference type="OrthoDB" id="3644718at2759"/>
<proteinExistence type="predicted"/>